<feature type="compositionally biased region" description="Basic residues" evidence="5">
    <location>
        <begin position="1241"/>
        <end position="1251"/>
    </location>
</feature>
<dbReference type="Pfam" id="PF13432">
    <property type="entry name" value="TPR_16"/>
    <property type="match status" value="1"/>
</dbReference>
<dbReference type="SUPFAM" id="SSF48452">
    <property type="entry name" value="TPR-like"/>
    <property type="match status" value="3"/>
</dbReference>
<keyword evidence="1" id="KW-0677">Repeat</keyword>
<feature type="repeat" description="TPR" evidence="3">
    <location>
        <begin position="908"/>
        <end position="941"/>
    </location>
</feature>
<keyword evidence="2 3" id="KW-0802">TPR repeat</keyword>
<evidence type="ECO:0000256" key="1">
    <source>
        <dbReference type="ARBA" id="ARBA00022737"/>
    </source>
</evidence>
<dbReference type="Gene3D" id="1.25.40.10">
    <property type="entry name" value="Tetratricopeptide repeat domain"/>
    <property type="match status" value="5"/>
</dbReference>
<dbReference type="PROSITE" id="PS50005">
    <property type="entry name" value="TPR"/>
    <property type="match status" value="1"/>
</dbReference>
<accession>A0A0D6EKD0</accession>
<dbReference type="InterPro" id="IPR011990">
    <property type="entry name" value="TPR-like_helical_dom_sf"/>
</dbReference>
<feature type="compositionally biased region" description="Basic residues" evidence="5">
    <location>
        <begin position="1156"/>
        <end position="1173"/>
    </location>
</feature>
<keyword evidence="4" id="KW-0175">Coiled coil</keyword>
<keyword evidence="7" id="KW-1185">Reference proteome</keyword>
<dbReference type="PANTHER" id="PTHR14027">
    <property type="entry name" value="RNA POLYMERASE-ASSOCIATED PROTEIN CTR9"/>
    <property type="match status" value="1"/>
</dbReference>
<dbReference type="PANTHER" id="PTHR14027:SF2">
    <property type="entry name" value="RNA POLYMERASE-ASSOCIATED PROTEIN CTR9 HOMOLOG"/>
    <property type="match status" value="1"/>
</dbReference>
<evidence type="ECO:0000313" key="7">
    <source>
        <dbReference type="Proteomes" id="UP000243876"/>
    </source>
</evidence>
<feature type="compositionally biased region" description="Acidic residues" evidence="5">
    <location>
        <begin position="1225"/>
        <end position="1235"/>
    </location>
</feature>
<dbReference type="Proteomes" id="UP000243876">
    <property type="component" value="Unassembled WGS sequence"/>
</dbReference>
<dbReference type="InterPro" id="IPR031101">
    <property type="entry name" value="Ctr9"/>
</dbReference>
<dbReference type="OrthoDB" id="343875at2759"/>
<proteinExistence type="predicted"/>
<evidence type="ECO:0000256" key="3">
    <source>
        <dbReference type="PROSITE-ProRule" id="PRU00339"/>
    </source>
</evidence>
<feature type="region of interest" description="Disordered" evidence="5">
    <location>
        <begin position="1139"/>
        <end position="1266"/>
    </location>
</feature>
<evidence type="ECO:0000313" key="6">
    <source>
        <dbReference type="EMBL" id="CEQ40477.1"/>
    </source>
</evidence>
<reference evidence="7" key="1">
    <citation type="submission" date="2015-02" db="EMBL/GenBank/DDBJ databases">
        <authorList>
            <person name="Gon?alves P."/>
        </authorList>
    </citation>
    <scope>NUCLEOTIDE SEQUENCE [LARGE SCALE GENOMIC DNA]</scope>
</reference>
<name>A0A0D6EKD0_SPOSA</name>
<protein>
    <submittedName>
        <fullName evidence="6">SPOSA6832_02103-mRNA-1:cds</fullName>
    </submittedName>
</protein>
<dbReference type="GO" id="GO:0006368">
    <property type="term" value="P:transcription elongation by RNA polymerase II"/>
    <property type="evidence" value="ECO:0007669"/>
    <property type="project" value="TreeGrafter"/>
</dbReference>
<evidence type="ECO:0000256" key="2">
    <source>
        <dbReference type="ARBA" id="ARBA00022803"/>
    </source>
</evidence>
<dbReference type="SMART" id="SM00028">
    <property type="entry name" value="TPR"/>
    <property type="match status" value="7"/>
</dbReference>
<evidence type="ECO:0000256" key="5">
    <source>
        <dbReference type="SAM" id="MobiDB-lite"/>
    </source>
</evidence>
<dbReference type="InterPro" id="IPR019734">
    <property type="entry name" value="TPR_rpt"/>
</dbReference>
<dbReference type="GO" id="GO:0016593">
    <property type="term" value="C:Cdc73/Paf1 complex"/>
    <property type="evidence" value="ECO:0007669"/>
    <property type="project" value="TreeGrafter"/>
</dbReference>
<feature type="region of interest" description="Disordered" evidence="5">
    <location>
        <begin position="183"/>
        <end position="205"/>
    </location>
</feature>
<dbReference type="GO" id="GO:0000993">
    <property type="term" value="F:RNA polymerase II complex binding"/>
    <property type="evidence" value="ECO:0007669"/>
    <property type="project" value="TreeGrafter"/>
</dbReference>
<feature type="coiled-coil region" evidence="4">
    <location>
        <begin position="411"/>
        <end position="438"/>
    </location>
</feature>
<gene>
    <name evidence="6" type="primary">SPOSA6832_02103</name>
</gene>
<dbReference type="EMBL" id="CENE01000007">
    <property type="protein sequence ID" value="CEQ40477.1"/>
    <property type="molecule type" value="Genomic_DNA"/>
</dbReference>
<organism evidence="6 7">
    <name type="scientific">Sporidiobolus salmonicolor</name>
    <name type="common">Yeast-like fungus</name>
    <name type="synonym">Sporobolomyces salmonicolor</name>
    <dbReference type="NCBI Taxonomy" id="5005"/>
    <lineage>
        <taxon>Eukaryota</taxon>
        <taxon>Fungi</taxon>
        <taxon>Dikarya</taxon>
        <taxon>Basidiomycota</taxon>
        <taxon>Pucciniomycotina</taxon>
        <taxon>Microbotryomycetes</taxon>
        <taxon>Sporidiobolales</taxon>
        <taxon>Sporidiobolaceae</taxon>
        <taxon>Sporobolomyces</taxon>
    </lineage>
</organism>
<dbReference type="AlphaFoldDB" id="A0A0D6EKD0"/>
<feature type="compositionally biased region" description="Basic residues" evidence="5">
    <location>
        <begin position="1195"/>
        <end position="1212"/>
    </location>
</feature>
<evidence type="ECO:0000256" key="4">
    <source>
        <dbReference type="SAM" id="Coils"/>
    </source>
</evidence>
<sequence length="1266" mass="140004">MGMRPAMLAVVEREGEWRERNHRRDLSSAQPFISLDPLVFPRVPSAAAGHGFPSPSPPPPSSSILEVPSLATNEVIPIDLDEIFSAPGTTEDEIIQQLNDVAGLLRDERAAVRFWVRLVEECWNRGRSRAALNYADQGLTALAAPARHHSDPPPNPVDHIPLLALKANYHLALARRAPKTRLERPRTGPLTLPKDPNHPEFGEPQGPLLKEEYWRRVGIDLDRAEGIDRSNKVVREVRAAWFMAKGKLDDANRLFDAILLEEPTHLMALMGRARILFSRLSFRPALKTYQQVLQLDPTFLPDPRIGIGLCFWMLGDRDKARRAWERSLIVNPAASPSATLLLGLLHLNRSRDPTLPGGDDARASAYEKGLGLLQAAFKRDNTLAAAMGPLGGHMLLQKDGGPAVQRVDPRRRLVNQALKLAERQLQFAESRLLVAEAHLAIARALDADPDGINTAAALVEYQRAGEANPELLPALLGVGGCFVRTEQFPAAINAFETIVRKHPRCIEALVSLASIHTHLAFTFHSISDSSASRKAAKEAYEAVLRIFAAGKTEGGEADKAIAKSERIRVLAEDRDLFIEMARLWSDEVGGSVERSLRAYQEAARIEADKALDLIDDDDESQEAAQDQAERSVDPKIRNNLGVLLFQKRAYAAAQEQFERAFERIGTELAERGGGLDGGELDAALTAVGYNLAVVYEREGLEDKAREGWEGVLRTHPEYVEAKARLALLDLKKRGDRHAWDSAHELIKQALTSQPSSPELRALYTYFLVETSQHRMAREFARATLKELNRHDIYALCALGMLSYLEARENKDPSKEAQRDRTAKYVRAAEFFDKALQLDPMCASAAQGLAIGLAEGTLGTGQEGAAPALGGAAGGQGAAVPLTEQQARQRNARDALVILTKVKESINDASVYVNIGHCHFARDEFERAAENYATASKRYLNDKSSTVLWYLARAWYHKSLKEQTFGDLQKAIEIGQQATDLYPKDLSALFNMAVLKQKAIEILINKPAEARTSADLRAAYEHLEASNASPLKWTSDALPPSLFDMLANDPTPHPPYPKEVPRHRRSYGNSLINRFQAVLDQQLAYEATEAGKINAARQRREEEKQRQLELEKARLEEIQKQAEQLAEQRKRMREEAEQWAAMSKAWADSDEEDGGGKKKRGGAGGGGKRKKGTKIKGGEDDGGVTESSGAEDDKPVKKKRSVSKKEKKPKKSKAAAATEPGRAMDLDEQYDEDDEDAPIRAPGRKAKNRASKAIKSAEFIDSEEEDE</sequence>
<dbReference type="GO" id="GO:0006355">
    <property type="term" value="P:regulation of DNA-templated transcription"/>
    <property type="evidence" value="ECO:0007669"/>
    <property type="project" value="InterPro"/>
</dbReference>